<feature type="transmembrane region" description="Helical" evidence="2">
    <location>
        <begin position="86"/>
        <end position="105"/>
    </location>
</feature>
<keyword evidence="2" id="KW-1133">Transmembrane helix</keyword>
<feature type="transmembrane region" description="Helical" evidence="2">
    <location>
        <begin position="188"/>
        <end position="214"/>
    </location>
</feature>
<keyword evidence="2" id="KW-0812">Transmembrane</keyword>
<feature type="transmembrane region" description="Helical" evidence="2">
    <location>
        <begin position="21"/>
        <end position="41"/>
    </location>
</feature>
<evidence type="ECO:0000256" key="1">
    <source>
        <dbReference type="SAM" id="MobiDB-lite"/>
    </source>
</evidence>
<evidence type="ECO:0000256" key="2">
    <source>
        <dbReference type="SAM" id="Phobius"/>
    </source>
</evidence>
<keyword evidence="4" id="KW-1185">Reference proteome</keyword>
<feature type="region of interest" description="Disordered" evidence="1">
    <location>
        <begin position="132"/>
        <end position="153"/>
    </location>
</feature>
<reference evidence="3 4" key="1">
    <citation type="journal article" date="2019" name="Int. J. Syst. Evol. Microbiol.">
        <title>The Global Catalogue of Microorganisms (GCM) 10K type strain sequencing project: providing services to taxonomists for standard genome sequencing and annotation.</title>
        <authorList>
            <consortium name="The Broad Institute Genomics Platform"/>
            <consortium name="The Broad Institute Genome Sequencing Center for Infectious Disease"/>
            <person name="Wu L."/>
            <person name="Ma J."/>
        </authorList>
    </citation>
    <scope>NUCLEOTIDE SEQUENCE [LARGE SCALE GENOMIC DNA]</scope>
    <source>
        <strain evidence="3 4">JCM 3106</strain>
    </source>
</reference>
<comment type="caution">
    <text evidence="3">The sequence shown here is derived from an EMBL/GenBank/DDBJ whole genome shotgun (WGS) entry which is preliminary data.</text>
</comment>
<sequence length="367" mass="37410">MRTGRDGPGGRGGRGGRRRGRASRWAAASLTLLTVLGHTVLGFEQPWSAPVAGALTGVVAALVLETVEARAWRRPVRYLGVPGARVLDLLLPSYVCGLLCAMLLYGGGSPMPVVLAVLVGVGSGYVPRVRARRPARGTNPRATAGRAATGRAGGGDVPGRPFLNPVATGVAAALLLLPHASLAPSHQFTAWVSGPFDLIVPSAVLAAGAVHAWLARRLPLLLGWVAGFAAQALVRGWLTDVSTVAALLPMTGTAFALYAGYVITDPVTSPARPREQAGFGLAAAAVYGLLVQGHVVFAPFLALVVVCAGRELGPALPARLLPSPRFVPSLPRPSGGTPDAGVPGREVSRSPGRPAPAPAATPPGGPP</sequence>
<feature type="transmembrane region" description="Helical" evidence="2">
    <location>
        <begin position="284"/>
        <end position="306"/>
    </location>
</feature>
<proteinExistence type="predicted"/>
<feature type="transmembrane region" description="Helical" evidence="2">
    <location>
        <begin position="244"/>
        <end position="263"/>
    </location>
</feature>
<accession>A0ABN3XZ14</accession>
<dbReference type="RefSeq" id="WP_344893769.1">
    <property type="nucleotide sequence ID" value="NZ_BAAAWD010000007.1"/>
</dbReference>
<feature type="region of interest" description="Disordered" evidence="1">
    <location>
        <begin position="326"/>
        <end position="367"/>
    </location>
</feature>
<name>A0ABN3XZ14_9ACTN</name>
<feature type="transmembrane region" description="Helical" evidence="2">
    <location>
        <begin position="47"/>
        <end position="65"/>
    </location>
</feature>
<evidence type="ECO:0000313" key="3">
    <source>
        <dbReference type="EMBL" id="GAA3004339.1"/>
    </source>
</evidence>
<gene>
    <name evidence="3" type="ORF">GCM10017559_27360</name>
</gene>
<feature type="compositionally biased region" description="Low complexity" evidence="1">
    <location>
        <begin position="136"/>
        <end position="150"/>
    </location>
</feature>
<feature type="transmembrane region" description="Helical" evidence="2">
    <location>
        <begin position="111"/>
        <end position="127"/>
    </location>
</feature>
<evidence type="ECO:0000313" key="4">
    <source>
        <dbReference type="Proteomes" id="UP001499930"/>
    </source>
</evidence>
<feature type="region of interest" description="Disordered" evidence="1">
    <location>
        <begin position="1"/>
        <end position="22"/>
    </location>
</feature>
<feature type="transmembrane region" description="Helical" evidence="2">
    <location>
        <begin position="221"/>
        <end position="238"/>
    </location>
</feature>
<feature type="transmembrane region" description="Helical" evidence="2">
    <location>
        <begin position="162"/>
        <end position="182"/>
    </location>
</feature>
<dbReference type="Proteomes" id="UP001499930">
    <property type="component" value="Unassembled WGS sequence"/>
</dbReference>
<feature type="compositionally biased region" description="Pro residues" evidence="1">
    <location>
        <begin position="353"/>
        <end position="367"/>
    </location>
</feature>
<keyword evidence="2" id="KW-0472">Membrane</keyword>
<dbReference type="EMBL" id="BAAAWD010000007">
    <property type="protein sequence ID" value="GAA3004339.1"/>
    <property type="molecule type" value="Genomic_DNA"/>
</dbReference>
<protein>
    <submittedName>
        <fullName evidence="3">Uncharacterized protein</fullName>
    </submittedName>
</protein>
<organism evidence="3 4">
    <name type="scientific">Streptosporangium longisporum</name>
    <dbReference type="NCBI Taxonomy" id="46187"/>
    <lineage>
        <taxon>Bacteria</taxon>
        <taxon>Bacillati</taxon>
        <taxon>Actinomycetota</taxon>
        <taxon>Actinomycetes</taxon>
        <taxon>Streptosporangiales</taxon>
        <taxon>Streptosporangiaceae</taxon>
        <taxon>Streptosporangium</taxon>
    </lineage>
</organism>
<feature type="compositionally biased region" description="Gly residues" evidence="1">
    <location>
        <begin position="1"/>
        <end position="13"/>
    </location>
</feature>